<accession>M8BDK2</accession>
<protein>
    <submittedName>
        <fullName evidence="1">Uncharacterized protein</fullName>
    </submittedName>
</protein>
<name>M8BDK2_AEGTA</name>
<dbReference type="AlphaFoldDB" id="M8BDK2"/>
<dbReference type="PANTHER" id="PTHR35166">
    <property type="entry name" value="OS05G0193700 PROTEIN-RELATED"/>
    <property type="match status" value="1"/>
</dbReference>
<evidence type="ECO:0000313" key="1">
    <source>
        <dbReference type="EnsemblPlants" id="EMT12066"/>
    </source>
</evidence>
<reference evidence="1" key="1">
    <citation type="submission" date="2015-06" db="UniProtKB">
        <authorList>
            <consortium name="EnsemblPlants"/>
        </authorList>
    </citation>
    <scope>IDENTIFICATION</scope>
</reference>
<dbReference type="PANTHER" id="PTHR35166:SF15">
    <property type="entry name" value="OS05G0193700 PROTEIN"/>
    <property type="match status" value="1"/>
</dbReference>
<sequence length="216" mass="24051">MAVEKYPASVEAVAGEECSRAAKGLDCCEGDKKAAAVASSEVLETSGKKMWRGAPGGVVTADCCEGDKKAAAVASSEVLETSGKKMWRRPLDEIEWILAQSNEPVCAEFRALKRANPSLLPSHEEEKDESMVLLYACARDCYEDEEKFARFQAWVRSEYNSKGFVEVDYDYFGERAEATRLSEEAREEVFKDTDLSSDSEDDDELKLLKTTVRSWV</sequence>
<proteinExistence type="predicted"/>
<dbReference type="EnsemblPlants" id="EMT12066">
    <property type="protein sequence ID" value="EMT12066"/>
    <property type="gene ID" value="F775_52466"/>
</dbReference>
<organism evidence="1">
    <name type="scientific">Aegilops tauschii</name>
    <name type="common">Tausch's goatgrass</name>
    <name type="synonym">Aegilops squarrosa</name>
    <dbReference type="NCBI Taxonomy" id="37682"/>
    <lineage>
        <taxon>Eukaryota</taxon>
        <taxon>Viridiplantae</taxon>
        <taxon>Streptophyta</taxon>
        <taxon>Embryophyta</taxon>
        <taxon>Tracheophyta</taxon>
        <taxon>Spermatophyta</taxon>
        <taxon>Magnoliopsida</taxon>
        <taxon>Liliopsida</taxon>
        <taxon>Poales</taxon>
        <taxon>Poaceae</taxon>
        <taxon>BOP clade</taxon>
        <taxon>Pooideae</taxon>
        <taxon>Triticodae</taxon>
        <taxon>Triticeae</taxon>
        <taxon>Triticinae</taxon>
        <taxon>Aegilops</taxon>
    </lineage>
</organism>